<comment type="similarity">
    <text evidence="1">Belongs to the glyceraldehyde-3-phosphate dehydrogenase family.</text>
</comment>
<dbReference type="InterPro" id="IPR020828">
    <property type="entry name" value="GlycerAld_3-P_DH_NAD(P)-bd"/>
</dbReference>
<dbReference type="PANTHER" id="PTHR10836">
    <property type="entry name" value="GLYCERALDEHYDE 3-PHOSPHATE DEHYDROGENASE"/>
    <property type="match status" value="1"/>
</dbReference>
<feature type="domain" description="Glyceraldehyde 3-phosphate dehydrogenase NAD(P) binding" evidence="3">
    <location>
        <begin position="1"/>
        <end position="86"/>
    </location>
</feature>
<dbReference type="STRING" id="4072.A0A2G2Z2G0"/>
<evidence type="ECO:0000256" key="1">
    <source>
        <dbReference type="ARBA" id="ARBA00007406"/>
    </source>
</evidence>
<dbReference type="PANTHER" id="PTHR10836:SF132">
    <property type="entry name" value="GLYCERALDEHYDE-3-PHOSPHATE DEHYDROGENASE"/>
    <property type="match status" value="1"/>
</dbReference>
<dbReference type="SUPFAM" id="SSF51735">
    <property type="entry name" value="NAD(P)-binding Rossmann-fold domains"/>
    <property type="match status" value="1"/>
</dbReference>
<proteinExistence type="inferred from homology"/>
<dbReference type="GO" id="GO:0016620">
    <property type="term" value="F:oxidoreductase activity, acting on the aldehyde or oxo group of donors, NAD or NADP as acceptor"/>
    <property type="evidence" value="ECO:0007669"/>
    <property type="project" value="InterPro"/>
</dbReference>
<gene>
    <name evidence="4" type="ORF">T459_19666</name>
</gene>
<keyword evidence="2" id="KW-0560">Oxidoreductase</keyword>
<sequence>MAASNHAQSSPIPFIKNPEEIPWVKNGAEYVVESTGVFTDNDKTAAHLKGGSKKVIISAPSKDVPMFAVGVNEKEYKPKLNVVSNCNTPHFGLE</sequence>
<dbReference type="InterPro" id="IPR020831">
    <property type="entry name" value="GlycerAld/Erythrose_P_DH"/>
</dbReference>
<reference evidence="4 5" key="1">
    <citation type="journal article" date="2014" name="Nat. Genet.">
        <title>Genome sequence of the hot pepper provides insights into the evolution of pungency in Capsicum species.</title>
        <authorList>
            <person name="Kim S."/>
            <person name="Park M."/>
            <person name="Yeom S.I."/>
            <person name="Kim Y.M."/>
            <person name="Lee J.M."/>
            <person name="Lee H.A."/>
            <person name="Seo E."/>
            <person name="Choi J."/>
            <person name="Cheong K."/>
            <person name="Kim K.T."/>
            <person name="Jung K."/>
            <person name="Lee G.W."/>
            <person name="Oh S.K."/>
            <person name="Bae C."/>
            <person name="Kim S.B."/>
            <person name="Lee H.Y."/>
            <person name="Kim S.Y."/>
            <person name="Kim M.S."/>
            <person name="Kang B.C."/>
            <person name="Jo Y.D."/>
            <person name="Yang H.B."/>
            <person name="Jeong H.J."/>
            <person name="Kang W.H."/>
            <person name="Kwon J.K."/>
            <person name="Shin C."/>
            <person name="Lim J.Y."/>
            <person name="Park J.H."/>
            <person name="Huh J.H."/>
            <person name="Kim J.S."/>
            <person name="Kim B.D."/>
            <person name="Cohen O."/>
            <person name="Paran I."/>
            <person name="Suh M.C."/>
            <person name="Lee S.B."/>
            <person name="Kim Y.K."/>
            <person name="Shin Y."/>
            <person name="Noh S.J."/>
            <person name="Park J."/>
            <person name="Seo Y.S."/>
            <person name="Kwon S.Y."/>
            <person name="Kim H.A."/>
            <person name="Park J.M."/>
            <person name="Kim H.J."/>
            <person name="Choi S.B."/>
            <person name="Bosland P.W."/>
            <person name="Reeves G."/>
            <person name="Jo S.H."/>
            <person name="Lee B.W."/>
            <person name="Cho H.T."/>
            <person name="Choi H.S."/>
            <person name="Lee M.S."/>
            <person name="Yu Y."/>
            <person name="Do Choi Y."/>
            <person name="Park B.S."/>
            <person name="van Deynze A."/>
            <person name="Ashrafi H."/>
            <person name="Hill T."/>
            <person name="Kim W.T."/>
            <person name="Pai H.S."/>
            <person name="Ahn H.K."/>
            <person name="Yeam I."/>
            <person name="Giovannoni J.J."/>
            <person name="Rose J.K."/>
            <person name="Sorensen I."/>
            <person name="Lee S.J."/>
            <person name="Kim R.W."/>
            <person name="Choi I.Y."/>
            <person name="Choi B.S."/>
            <person name="Lim J.S."/>
            <person name="Lee Y.H."/>
            <person name="Choi D."/>
        </authorList>
    </citation>
    <scope>NUCLEOTIDE SEQUENCE [LARGE SCALE GENOMIC DNA]</scope>
    <source>
        <strain evidence="5">cv. CM334</strain>
    </source>
</reference>
<protein>
    <recommendedName>
        <fullName evidence="3">Glyceraldehyde 3-phosphate dehydrogenase NAD(P) binding domain-containing protein</fullName>
    </recommendedName>
</protein>
<name>A0A2G2Z2G0_CAPAN</name>
<dbReference type="Gramene" id="PHT76144">
    <property type="protein sequence ID" value="PHT76144"/>
    <property type="gene ID" value="T459_19666"/>
</dbReference>
<organism evidence="4 5">
    <name type="scientific">Capsicum annuum</name>
    <name type="common">Capsicum pepper</name>
    <dbReference type="NCBI Taxonomy" id="4072"/>
    <lineage>
        <taxon>Eukaryota</taxon>
        <taxon>Viridiplantae</taxon>
        <taxon>Streptophyta</taxon>
        <taxon>Embryophyta</taxon>
        <taxon>Tracheophyta</taxon>
        <taxon>Spermatophyta</taxon>
        <taxon>Magnoliopsida</taxon>
        <taxon>eudicotyledons</taxon>
        <taxon>Gunneridae</taxon>
        <taxon>Pentapetalae</taxon>
        <taxon>asterids</taxon>
        <taxon>lamiids</taxon>
        <taxon>Solanales</taxon>
        <taxon>Solanaceae</taxon>
        <taxon>Solanoideae</taxon>
        <taxon>Capsiceae</taxon>
        <taxon>Capsicum</taxon>
    </lineage>
</organism>
<dbReference type="Proteomes" id="UP000222542">
    <property type="component" value="Unassembled WGS sequence"/>
</dbReference>
<dbReference type="Gene3D" id="3.40.50.720">
    <property type="entry name" value="NAD(P)-binding Rossmann-like Domain"/>
    <property type="match status" value="1"/>
</dbReference>
<dbReference type="InterPro" id="IPR036291">
    <property type="entry name" value="NAD(P)-bd_dom_sf"/>
</dbReference>
<keyword evidence="5" id="KW-1185">Reference proteome</keyword>
<dbReference type="AlphaFoldDB" id="A0A2G2Z2G0"/>
<dbReference type="SMART" id="SM00846">
    <property type="entry name" value="Gp_dh_N"/>
    <property type="match status" value="1"/>
</dbReference>
<evidence type="ECO:0000256" key="2">
    <source>
        <dbReference type="ARBA" id="ARBA00023002"/>
    </source>
</evidence>
<dbReference type="GO" id="GO:0051287">
    <property type="term" value="F:NAD binding"/>
    <property type="evidence" value="ECO:0007669"/>
    <property type="project" value="InterPro"/>
</dbReference>
<evidence type="ECO:0000313" key="5">
    <source>
        <dbReference type="Proteomes" id="UP000222542"/>
    </source>
</evidence>
<dbReference type="EMBL" id="AYRZ02000007">
    <property type="protein sequence ID" value="PHT76144.1"/>
    <property type="molecule type" value="Genomic_DNA"/>
</dbReference>
<reference evidence="4 5" key="2">
    <citation type="journal article" date="2017" name="Genome Biol.">
        <title>New reference genome sequences of hot pepper reveal the massive evolution of plant disease-resistance genes by retroduplication.</title>
        <authorList>
            <person name="Kim S."/>
            <person name="Park J."/>
            <person name="Yeom S.I."/>
            <person name="Kim Y.M."/>
            <person name="Seo E."/>
            <person name="Kim K.T."/>
            <person name="Kim M.S."/>
            <person name="Lee J.M."/>
            <person name="Cheong K."/>
            <person name="Shin H.S."/>
            <person name="Kim S.B."/>
            <person name="Han K."/>
            <person name="Lee J."/>
            <person name="Park M."/>
            <person name="Lee H.A."/>
            <person name="Lee H.Y."/>
            <person name="Lee Y."/>
            <person name="Oh S."/>
            <person name="Lee J.H."/>
            <person name="Choi E."/>
            <person name="Choi E."/>
            <person name="Lee S.E."/>
            <person name="Jeon J."/>
            <person name="Kim H."/>
            <person name="Choi G."/>
            <person name="Song H."/>
            <person name="Lee J."/>
            <person name="Lee S.C."/>
            <person name="Kwon J.K."/>
            <person name="Lee H.Y."/>
            <person name="Koo N."/>
            <person name="Hong Y."/>
            <person name="Kim R.W."/>
            <person name="Kang W.H."/>
            <person name="Huh J.H."/>
            <person name="Kang B.C."/>
            <person name="Yang T.J."/>
            <person name="Lee Y.H."/>
            <person name="Bennetzen J.L."/>
            <person name="Choi D."/>
        </authorList>
    </citation>
    <scope>NUCLEOTIDE SEQUENCE [LARGE SCALE GENOMIC DNA]</scope>
    <source>
        <strain evidence="5">cv. CM334</strain>
    </source>
</reference>
<evidence type="ECO:0000313" key="4">
    <source>
        <dbReference type="EMBL" id="PHT76144.1"/>
    </source>
</evidence>
<accession>A0A2G2Z2G0</accession>
<comment type="caution">
    <text evidence="4">The sequence shown here is derived from an EMBL/GenBank/DDBJ whole genome shotgun (WGS) entry which is preliminary data.</text>
</comment>
<evidence type="ECO:0000259" key="3">
    <source>
        <dbReference type="SMART" id="SM00846"/>
    </source>
</evidence>